<dbReference type="Pfam" id="PF01381">
    <property type="entry name" value="HTH_3"/>
    <property type="match status" value="1"/>
</dbReference>
<dbReference type="RefSeq" id="WP_233480992.1">
    <property type="nucleotide sequence ID" value="NZ_CP013972.1"/>
</dbReference>
<dbReference type="EMBL" id="CP013972">
    <property type="protein sequence ID" value="AXF79028.1"/>
    <property type="molecule type" value="Genomic_DNA"/>
</dbReference>
<name>A0A345D011_9GAMM</name>
<dbReference type="Proteomes" id="UP000264980">
    <property type="component" value="Plasmid unnamed2"/>
</dbReference>
<dbReference type="EMBL" id="CP013972">
    <property type="protein sequence ID" value="AXF79067.1"/>
    <property type="molecule type" value="Genomic_DNA"/>
</dbReference>
<reference evidence="2 4" key="1">
    <citation type="submission" date="2016-01" db="EMBL/GenBank/DDBJ databases">
        <authorList>
            <person name="Oliw E.H."/>
        </authorList>
    </citation>
    <scope>NUCLEOTIDE SEQUENCE [LARGE SCALE GENOMIC DNA]</scope>
    <source>
        <strain evidence="2 4">MDcuke</strain>
        <plasmid evidence="2 4">unnamed2</plasmid>
    </source>
</reference>
<gene>
    <name evidence="2" type="ORF">AV903_26570</name>
    <name evidence="3" type="ORF">AV903_26790</name>
</gene>
<dbReference type="GO" id="GO:0003677">
    <property type="term" value="F:DNA binding"/>
    <property type="evidence" value="ECO:0007669"/>
    <property type="project" value="InterPro"/>
</dbReference>
<geneLocation type="plasmid" evidence="2 4">
    <name>unnamed2</name>
</geneLocation>
<keyword evidence="2" id="KW-0614">Plasmid</keyword>
<protein>
    <submittedName>
        <fullName evidence="2">Helix-turn-helix domain-containing protein</fullName>
    </submittedName>
</protein>
<dbReference type="InterPro" id="IPR001387">
    <property type="entry name" value="Cro/C1-type_HTH"/>
</dbReference>
<dbReference type="SUPFAM" id="SSF47413">
    <property type="entry name" value="lambda repressor-like DNA-binding domains"/>
    <property type="match status" value="1"/>
</dbReference>
<dbReference type="AlphaFoldDB" id="A0A345D011"/>
<dbReference type="Gene3D" id="1.10.260.40">
    <property type="entry name" value="lambda repressor-like DNA-binding domains"/>
    <property type="match status" value="1"/>
</dbReference>
<feature type="domain" description="HTH cro/C1-type" evidence="1">
    <location>
        <begin position="19"/>
        <end position="65"/>
    </location>
</feature>
<evidence type="ECO:0000259" key="1">
    <source>
        <dbReference type="PROSITE" id="PS50943"/>
    </source>
</evidence>
<evidence type="ECO:0000313" key="2">
    <source>
        <dbReference type="EMBL" id="AXF79028.1"/>
    </source>
</evidence>
<proteinExistence type="predicted"/>
<accession>A0A345D011</accession>
<dbReference type="SMART" id="SM00530">
    <property type="entry name" value="HTH_XRE"/>
    <property type="match status" value="1"/>
</dbReference>
<evidence type="ECO:0000313" key="4">
    <source>
        <dbReference type="Proteomes" id="UP000264980"/>
    </source>
</evidence>
<evidence type="ECO:0000313" key="3">
    <source>
        <dbReference type="EMBL" id="AXF79067.1"/>
    </source>
</evidence>
<dbReference type="CDD" id="cd00093">
    <property type="entry name" value="HTH_XRE"/>
    <property type="match status" value="1"/>
</dbReference>
<organism evidence="2 4">
    <name type="scientific">Erwinia tracheiphila</name>
    <dbReference type="NCBI Taxonomy" id="65700"/>
    <lineage>
        <taxon>Bacteria</taxon>
        <taxon>Pseudomonadati</taxon>
        <taxon>Pseudomonadota</taxon>
        <taxon>Gammaproteobacteria</taxon>
        <taxon>Enterobacterales</taxon>
        <taxon>Erwiniaceae</taxon>
        <taxon>Erwinia</taxon>
    </lineage>
</organism>
<dbReference type="InterPro" id="IPR010982">
    <property type="entry name" value="Lambda_DNA-bd_dom_sf"/>
</dbReference>
<sequence length="185" mass="21374">MNNTPKTLGERLELALSTLKLSQSQASLAAGVPQATISHLIRNQARTYKNSRALAEGLKINHDWLVYGRGGILNPTVQYVPVILEYFRLRLYQSEFFLEDNTNFLVTEQDYGEGMFATILDDSILICSRPDEIEYPERETGFLLWTERRKAIINEQVQGKRVFLIHEIRRYESIPEKILKGTQNR</sequence>
<dbReference type="PROSITE" id="PS50943">
    <property type="entry name" value="HTH_CROC1"/>
    <property type="match status" value="1"/>
</dbReference>